<keyword evidence="3" id="KW-1185">Reference proteome</keyword>
<keyword evidence="1" id="KW-0472">Membrane</keyword>
<comment type="caution">
    <text evidence="2">The sequence shown here is derived from an EMBL/GenBank/DDBJ whole genome shotgun (WGS) entry which is preliminary data.</text>
</comment>
<evidence type="ECO:0000313" key="2">
    <source>
        <dbReference type="EMBL" id="MDS0293144.1"/>
    </source>
</evidence>
<feature type="transmembrane region" description="Helical" evidence="1">
    <location>
        <begin position="16"/>
        <end position="38"/>
    </location>
</feature>
<dbReference type="InterPro" id="IPR056613">
    <property type="entry name" value="DUF7287"/>
</dbReference>
<dbReference type="RefSeq" id="WP_310926969.1">
    <property type="nucleotide sequence ID" value="NZ_JAMQOQ010000001.1"/>
</dbReference>
<evidence type="ECO:0000256" key="1">
    <source>
        <dbReference type="SAM" id="Phobius"/>
    </source>
</evidence>
<gene>
    <name evidence="2" type="ORF">NDI79_03030</name>
</gene>
<accession>A0ABU2FX78</accession>
<protein>
    <submittedName>
        <fullName evidence="2">Uncharacterized protein</fullName>
    </submittedName>
</protein>
<proteinExistence type="predicted"/>
<dbReference type="EMBL" id="JAMQOQ010000001">
    <property type="protein sequence ID" value="MDS0293144.1"/>
    <property type="molecule type" value="Genomic_DNA"/>
</dbReference>
<reference evidence="2 3" key="1">
    <citation type="submission" date="2022-06" db="EMBL/GenBank/DDBJ databases">
        <title>Halogeometricum sp. a new haloarchaeum isolate from saline soil.</title>
        <authorList>
            <person name="Strakova D."/>
            <person name="Galisteo C."/>
            <person name="Sanchez-Porro C."/>
            <person name="Ventosa A."/>
        </authorList>
    </citation>
    <scope>NUCLEOTIDE SEQUENCE [LARGE SCALE GENOMIC DNA]</scope>
    <source>
        <strain evidence="3">S3BR25-2</strain>
    </source>
</reference>
<keyword evidence="1" id="KW-0812">Transmembrane</keyword>
<dbReference type="Pfam" id="PF23958">
    <property type="entry name" value="DUF7287"/>
    <property type="match status" value="1"/>
</dbReference>
<name>A0ABU2FX78_9EURY</name>
<sequence>MTSLAADDRAQTVQDFTLGISVFLLAAATTFAFVPAVYAPFDTPVESGDAARAERIAIDVRERITDESGVRVDADASDAFFDAETAASLRATYGLAPRKRVSVELVGAGARAGDDYAGEPTASVTRVVTGPGAECDPSCSLVVRVW</sequence>
<dbReference type="Proteomes" id="UP001254813">
    <property type="component" value="Unassembled WGS sequence"/>
</dbReference>
<keyword evidence="1" id="KW-1133">Transmembrane helix</keyword>
<organism evidence="2 3">
    <name type="scientific">Halogeometricum luteum</name>
    <dbReference type="NCBI Taxonomy" id="2950537"/>
    <lineage>
        <taxon>Archaea</taxon>
        <taxon>Methanobacteriati</taxon>
        <taxon>Methanobacteriota</taxon>
        <taxon>Stenosarchaea group</taxon>
        <taxon>Halobacteria</taxon>
        <taxon>Halobacteriales</taxon>
        <taxon>Haloferacaceae</taxon>
        <taxon>Halogeometricum</taxon>
    </lineage>
</organism>
<evidence type="ECO:0000313" key="3">
    <source>
        <dbReference type="Proteomes" id="UP001254813"/>
    </source>
</evidence>